<dbReference type="InterPro" id="IPR019734">
    <property type="entry name" value="TPR_rpt"/>
</dbReference>
<organism evidence="2 3">
    <name type="scientific">Arsukibacterium indicum</name>
    <dbReference type="NCBI Taxonomy" id="2848612"/>
    <lineage>
        <taxon>Bacteria</taxon>
        <taxon>Pseudomonadati</taxon>
        <taxon>Pseudomonadota</taxon>
        <taxon>Gammaproteobacteria</taxon>
        <taxon>Chromatiales</taxon>
        <taxon>Chromatiaceae</taxon>
        <taxon>Arsukibacterium</taxon>
    </lineage>
</organism>
<evidence type="ECO:0008006" key="4">
    <source>
        <dbReference type="Google" id="ProtNLM"/>
    </source>
</evidence>
<feature type="transmembrane region" description="Helical" evidence="1">
    <location>
        <begin position="126"/>
        <end position="147"/>
    </location>
</feature>
<dbReference type="Proteomes" id="UP000704611">
    <property type="component" value="Unassembled WGS sequence"/>
</dbReference>
<reference evidence="2 3" key="1">
    <citation type="submission" date="2021-06" db="EMBL/GenBank/DDBJ databases">
        <title>Rheinheimera indica sp. nov., isolated from deep-sea sediment.</title>
        <authorList>
            <person name="Wang Z."/>
            <person name="Zhang X.-Y."/>
        </authorList>
    </citation>
    <scope>NUCLEOTIDE SEQUENCE [LARGE SCALE GENOMIC DNA]</scope>
    <source>
        <strain evidence="2 3">SM2107</strain>
    </source>
</reference>
<evidence type="ECO:0000313" key="2">
    <source>
        <dbReference type="EMBL" id="MBV2131065.1"/>
    </source>
</evidence>
<comment type="caution">
    <text evidence="2">The sequence shown here is derived from an EMBL/GenBank/DDBJ whole genome shotgun (WGS) entry which is preliminary data.</text>
</comment>
<proteinExistence type="predicted"/>
<keyword evidence="1" id="KW-0472">Membrane</keyword>
<name>A0ABS6MQQ1_9GAMM</name>
<sequence length="681" mass="76688">MDDRKRKRGIKASRNKLEAAMLARGFETQAALAQQIALNEGIDKAPRDLVNKVFREQAVSPHNLARIALALQVEVHTIYMSQDDKPLAQIHSKQNIQPNKASFVFSKKSTYLLPSSTSNNLKASRYSIGILGVLLCISIVAMGFNWLQQETHKAQNPRAKLVSSIGKALVVIQAPDDLQQFGTELVTEISAMPSINATMLTSQEAYSIPPAEALLKWQAHGVLRLEYQKRQFYIMVTATFTTANYKNVILQKIMHNSELTHDIAVISADIRSQIQQFVDGNMPNPVITSSAESLQLLLLGKEQLFTSRSEKDFSKASKLFNQAAHEDPEFSAVYAELCRTYVRISWIHQETPSLERAADYCRHASDLPHSVATVTANAELLARTGRLEQALALITANIPLDTANADTLALLAALQLEQFERDRRDTDKQLIEANARKAILRTPRHWQALNTLGNLYFMTGNVQQAKVHFAKASEIVKHDVILANLGTLQMCHDELEDAEKTYRQLITSFENNYLGHESLGKVYHFQRRFELSLQQQLFAIDKQPEVAIHHVWADLAGTYLKLEQDSDAKKYYLHALTLLERDELLENISSSDQVHKLYYQTKLLTLTNNDNLKDKLNDKSEQAGLLQARTQSLSIRAKSHLAWILDITGNPDTSKQLWQEISTLCPVYLRSAALATEQNNP</sequence>
<dbReference type="EMBL" id="JAHRID010000011">
    <property type="protein sequence ID" value="MBV2131065.1"/>
    <property type="molecule type" value="Genomic_DNA"/>
</dbReference>
<dbReference type="Pfam" id="PF13181">
    <property type="entry name" value="TPR_8"/>
    <property type="match status" value="1"/>
</dbReference>
<accession>A0ABS6MQQ1</accession>
<protein>
    <recommendedName>
        <fullName evidence="4">Tetratricopeptide repeat protein</fullName>
    </recommendedName>
</protein>
<dbReference type="SMART" id="SM00028">
    <property type="entry name" value="TPR"/>
    <property type="match status" value="4"/>
</dbReference>
<keyword evidence="3" id="KW-1185">Reference proteome</keyword>
<evidence type="ECO:0000256" key="1">
    <source>
        <dbReference type="SAM" id="Phobius"/>
    </source>
</evidence>
<gene>
    <name evidence="2" type="ORF">KQY15_18345</name>
</gene>
<evidence type="ECO:0000313" key="3">
    <source>
        <dbReference type="Proteomes" id="UP000704611"/>
    </source>
</evidence>
<keyword evidence="1" id="KW-0812">Transmembrane</keyword>
<keyword evidence="1" id="KW-1133">Transmembrane helix</keyword>
<dbReference type="RefSeq" id="WP_217671379.1">
    <property type="nucleotide sequence ID" value="NZ_JAHRID010000011.1"/>
</dbReference>